<sequence>MAGEPSKLPHPGQDNLSMDLLEDDHWIDKLSLIGSPRSFLSKDWSECTLGPVKSWTKHLRLYTVKAFTNSQPCCILWGTSKATVYNQYFALLAGNAHPQLIGNPLETHFPKLWNLIKPVASKVEESKVPSDLEESQISIAQNQRTEETYLTAHVDPIVADNGELEGLYVSFKEIGDQEIKDRRAATLDHLVTQTVSLDGSLGKGIMASISTSKQDIPLALLYGYDTSKVSRRCPFRLLGQMTNPANPTFEVTEIDLFGTSILAKVLNEAGSAVATKPFEHIFGATEWQALGEPSQLVAILPLVGRGRIIGYLLTALNPRKLFDNHCRQFLENLRLYSSSMLYRELKHIELQHSLQLRERELTDSRTQLDFLARHASIGVQHLSVDGTMLWANKQYYSLTGYPQLKEQQAKFSFLEVYLEDDQARIVDSWPEIAHDKNGTSIQLRLKRNFTPPSGIPEPITIVSTFFPCLKNGVKVIISYTAGKDAINDCAQLADSQNSQDRKVVPALLQEDNQRTTMKGVVRPSILSRERVPIPRPMFVRELRAKEKRYPSRGTPLRNSHILLVEGNLVNQKIHSKALQRAGCITHIASHGVEALNYLRSTTCWYEHDANSYPLDIVVIGNGMQDMDGKACSQEIRAYQAAGKIIRHVPIIAMWPTWLRPADEPVNDHVVCFQ</sequence>
<accession>A0A3D8S9Q7</accession>
<evidence type="ECO:0000259" key="4">
    <source>
        <dbReference type="PROSITE" id="PS50110"/>
    </source>
</evidence>
<dbReference type="Proteomes" id="UP000256645">
    <property type="component" value="Unassembled WGS sequence"/>
</dbReference>
<comment type="caution">
    <text evidence="5">The sequence shown here is derived from an EMBL/GenBank/DDBJ whole genome shotgun (WGS) entry which is preliminary data.</text>
</comment>
<dbReference type="SUPFAM" id="SSF52172">
    <property type="entry name" value="CheY-like"/>
    <property type="match status" value="1"/>
</dbReference>
<keyword evidence="1" id="KW-0597">Phosphoprotein</keyword>
<dbReference type="InterPro" id="IPR035965">
    <property type="entry name" value="PAS-like_dom_sf"/>
</dbReference>
<name>A0A3D8S9Q7_9HELO</name>
<dbReference type="PROSITE" id="PS50110">
    <property type="entry name" value="RESPONSE_REGULATORY"/>
    <property type="match status" value="1"/>
</dbReference>
<gene>
    <name evidence="5" type="ORF">BP6252_03956</name>
</gene>
<dbReference type="PANTHER" id="PTHR45339:SF1">
    <property type="entry name" value="HYBRID SIGNAL TRANSDUCTION HISTIDINE KINASE J"/>
    <property type="match status" value="1"/>
</dbReference>
<evidence type="ECO:0000256" key="1">
    <source>
        <dbReference type="ARBA" id="ARBA00022553"/>
    </source>
</evidence>
<dbReference type="GO" id="GO:0000160">
    <property type="term" value="P:phosphorelay signal transduction system"/>
    <property type="evidence" value="ECO:0007669"/>
    <property type="project" value="UniProtKB-KW"/>
</dbReference>
<reference evidence="5 6" key="1">
    <citation type="journal article" date="2018" name="IMA Fungus">
        <title>IMA Genome-F 9: Draft genome sequence of Annulohypoxylon stygium, Aspergillus mulundensis, Berkeleyomyces basicola (syn. Thielaviopsis basicola), Ceratocystis smalleyi, two Cercospora beticola strains, Coleophoma cylindrospora, Fusarium fracticaudum, Phialophora cf. hyalina, and Morchella septimelata.</title>
        <authorList>
            <person name="Wingfield B.D."/>
            <person name="Bills G.F."/>
            <person name="Dong Y."/>
            <person name="Huang W."/>
            <person name="Nel W.J."/>
            <person name="Swalarsk-Parry B.S."/>
            <person name="Vaghefi N."/>
            <person name="Wilken P.M."/>
            <person name="An Z."/>
            <person name="de Beer Z.W."/>
            <person name="De Vos L."/>
            <person name="Chen L."/>
            <person name="Duong T.A."/>
            <person name="Gao Y."/>
            <person name="Hammerbacher A."/>
            <person name="Kikkert J.R."/>
            <person name="Li Y."/>
            <person name="Li H."/>
            <person name="Li K."/>
            <person name="Li Q."/>
            <person name="Liu X."/>
            <person name="Ma X."/>
            <person name="Naidoo K."/>
            <person name="Pethybridge S.J."/>
            <person name="Sun J."/>
            <person name="Steenkamp E.T."/>
            <person name="van der Nest M.A."/>
            <person name="van Wyk S."/>
            <person name="Wingfield M.J."/>
            <person name="Xiong C."/>
            <person name="Yue Q."/>
            <person name="Zhang X."/>
        </authorList>
    </citation>
    <scope>NUCLEOTIDE SEQUENCE [LARGE SCALE GENOMIC DNA]</scope>
    <source>
        <strain evidence="5 6">BP6252</strain>
    </source>
</reference>
<dbReference type="InterPro" id="IPR001789">
    <property type="entry name" value="Sig_transdc_resp-reg_receiver"/>
</dbReference>
<evidence type="ECO:0000313" key="5">
    <source>
        <dbReference type="EMBL" id="RDW82844.1"/>
    </source>
</evidence>
<dbReference type="CDD" id="cd17546">
    <property type="entry name" value="REC_hyHK_CKI1_RcsC-like"/>
    <property type="match status" value="1"/>
</dbReference>
<evidence type="ECO:0000313" key="6">
    <source>
        <dbReference type="Proteomes" id="UP000256645"/>
    </source>
</evidence>
<protein>
    <recommendedName>
        <fullName evidence="4">Response regulatory domain-containing protein</fullName>
    </recommendedName>
</protein>
<dbReference type="InterPro" id="IPR011006">
    <property type="entry name" value="CheY-like_superfamily"/>
</dbReference>
<dbReference type="STRING" id="1849047.A0A3D8S9Q7"/>
<dbReference type="Gene3D" id="3.40.50.2300">
    <property type="match status" value="1"/>
</dbReference>
<dbReference type="Gene3D" id="3.30.450.20">
    <property type="entry name" value="PAS domain"/>
    <property type="match status" value="2"/>
</dbReference>
<dbReference type="AlphaFoldDB" id="A0A3D8S9Q7"/>
<keyword evidence="2" id="KW-0902">Two-component regulatory system</keyword>
<feature type="domain" description="Response regulatory" evidence="4">
    <location>
        <begin position="560"/>
        <end position="673"/>
    </location>
</feature>
<proteinExistence type="predicted"/>
<comment type="caution">
    <text evidence="3">Lacks conserved residue(s) required for the propagation of feature annotation.</text>
</comment>
<evidence type="ECO:0000256" key="3">
    <source>
        <dbReference type="PROSITE-ProRule" id="PRU00169"/>
    </source>
</evidence>
<dbReference type="PANTHER" id="PTHR45339">
    <property type="entry name" value="HYBRID SIGNAL TRANSDUCTION HISTIDINE KINASE J"/>
    <property type="match status" value="1"/>
</dbReference>
<keyword evidence="6" id="KW-1185">Reference proteome</keyword>
<dbReference type="EMBL" id="PDLM01000003">
    <property type="protein sequence ID" value="RDW82844.1"/>
    <property type="molecule type" value="Genomic_DNA"/>
</dbReference>
<dbReference type="OrthoDB" id="10310204at2759"/>
<dbReference type="SUPFAM" id="SSF55785">
    <property type="entry name" value="PYP-like sensor domain (PAS domain)"/>
    <property type="match status" value="1"/>
</dbReference>
<organism evidence="5 6">
    <name type="scientific">Coleophoma cylindrospora</name>
    <dbReference type="NCBI Taxonomy" id="1849047"/>
    <lineage>
        <taxon>Eukaryota</taxon>
        <taxon>Fungi</taxon>
        <taxon>Dikarya</taxon>
        <taxon>Ascomycota</taxon>
        <taxon>Pezizomycotina</taxon>
        <taxon>Leotiomycetes</taxon>
        <taxon>Helotiales</taxon>
        <taxon>Dermateaceae</taxon>
        <taxon>Coleophoma</taxon>
    </lineage>
</organism>
<evidence type="ECO:0000256" key="2">
    <source>
        <dbReference type="ARBA" id="ARBA00023012"/>
    </source>
</evidence>